<evidence type="ECO:0000256" key="10">
    <source>
        <dbReference type="ARBA" id="ARBA00075110"/>
    </source>
</evidence>
<reference evidence="14 15" key="1">
    <citation type="submission" date="2018-07" db="EMBL/GenBank/DDBJ databases">
        <title>Genomic Encyclopedia of Type Strains, Phase III (KMG-III): the genomes of soil and plant-associated and newly described type strains.</title>
        <authorList>
            <person name="Whitman W."/>
        </authorList>
    </citation>
    <scope>NUCLEOTIDE SEQUENCE [LARGE SCALE GENOMIC DNA]</scope>
    <source>
        <strain evidence="14 15">CECT 8488</strain>
    </source>
</reference>
<dbReference type="GO" id="GO:0008641">
    <property type="term" value="F:ubiquitin-like modifier activating enzyme activity"/>
    <property type="evidence" value="ECO:0007669"/>
    <property type="project" value="InterPro"/>
</dbReference>
<dbReference type="InterPro" id="IPR000594">
    <property type="entry name" value="ThiF_NAD_FAD-bd"/>
</dbReference>
<keyword evidence="4" id="KW-0067">ATP-binding</keyword>
<dbReference type="EC" id="2.7.7.80" evidence="8"/>
<dbReference type="FunFam" id="3.40.50.720:FF:000033">
    <property type="entry name" value="Adenylyltransferase and sulfurtransferase MOCS3"/>
    <property type="match status" value="1"/>
</dbReference>
<evidence type="ECO:0000256" key="2">
    <source>
        <dbReference type="ARBA" id="ARBA00022679"/>
    </source>
</evidence>
<evidence type="ECO:0000256" key="9">
    <source>
        <dbReference type="ARBA" id="ARBA00073635"/>
    </source>
</evidence>
<evidence type="ECO:0000313" key="15">
    <source>
        <dbReference type="Proteomes" id="UP000256845"/>
    </source>
</evidence>
<dbReference type="AlphaFoldDB" id="A0A3D9H9Q9"/>
<comment type="caution">
    <text evidence="14">The sequence shown here is derived from an EMBL/GenBank/DDBJ whole genome shotgun (WGS) entry which is preliminary data.</text>
</comment>
<comment type="catalytic activity">
    <reaction evidence="5">
        <text>[molybdopterin-synthase sulfur-carrier protein]-C-terminal Gly-Gly + ATP + H(+) = [molybdopterin-synthase sulfur-carrier protein]-C-terminal Gly-Gly-AMP + diphosphate</text>
        <dbReference type="Rhea" id="RHEA:43616"/>
        <dbReference type="Rhea" id="RHEA-COMP:12159"/>
        <dbReference type="Rhea" id="RHEA-COMP:12202"/>
        <dbReference type="ChEBI" id="CHEBI:15378"/>
        <dbReference type="ChEBI" id="CHEBI:30616"/>
        <dbReference type="ChEBI" id="CHEBI:33019"/>
        <dbReference type="ChEBI" id="CHEBI:90618"/>
        <dbReference type="ChEBI" id="CHEBI:90778"/>
        <dbReference type="EC" id="2.7.7.80"/>
    </reaction>
</comment>
<organism evidence="14 15">
    <name type="scientific">Aestuariispira insulae</name>
    <dbReference type="NCBI Taxonomy" id="1461337"/>
    <lineage>
        <taxon>Bacteria</taxon>
        <taxon>Pseudomonadati</taxon>
        <taxon>Pseudomonadota</taxon>
        <taxon>Alphaproteobacteria</taxon>
        <taxon>Rhodospirillales</taxon>
        <taxon>Kiloniellaceae</taxon>
        <taxon>Aestuariispira</taxon>
    </lineage>
</organism>
<dbReference type="InterPro" id="IPR035985">
    <property type="entry name" value="Ubiquitin-activating_enz"/>
</dbReference>
<keyword evidence="14" id="KW-0548">Nucleotidyltransferase</keyword>
<proteinExistence type="inferred from homology"/>
<feature type="domain" description="THIF-type NAD/FAD binding fold" evidence="13">
    <location>
        <begin position="13"/>
        <end position="247"/>
    </location>
</feature>
<name>A0A3D9H9Q9_9PROT</name>
<dbReference type="GO" id="GO:0061605">
    <property type="term" value="F:molybdopterin-synthase adenylyltransferase activity"/>
    <property type="evidence" value="ECO:0007669"/>
    <property type="project" value="UniProtKB-EC"/>
</dbReference>
<evidence type="ECO:0000259" key="13">
    <source>
        <dbReference type="Pfam" id="PF00899"/>
    </source>
</evidence>
<evidence type="ECO:0000256" key="11">
    <source>
        <dbReference type="ARBA" id="ARBA00075328"/>
    </source>
</evidence>
<dbReference type="EMBL" id="QRDW01000010">
    <property type="protein sequence ID" value="RED46218.1"/>
    <property type="molecule type" value="Genomic_DNA"/>
</dbReference>
<dbReference type="SUPFAM" id="SSF69572">
    <property type="entry name" value="Activating enzymes of the ubiquitin-like proteins"/>
    <property type="match status" value="1"/>
</dbReference>
<comment type="function">
    <text evidence="6">Catalyzes the adenylation by ATP of the carboxyl group of the C-terminal glycine of sulfur carrier protein MoaD.</text>
</comment>
<evidence type="ECO:0000256" key="8">
    <source>
        <dbReference type="ARBA" id="ARBA00066884"/>
    </source>
</evidence>
<comment type="subunit">
    <text evidence="7">Homodimer. Forms a stable heterotetrameric complex of 2 MoeB and 2 MoaD during adenylation of MoaD.</text>
</comment>
<evidence type="ECO:0000313" key="14">
    <source>
        <dbReference type="EMBL" id="RED46218.1"/>
    </source>
</evidence>
<sequence>MREDLTDAELERYARHVILDEVGEEGQLKLLQSKVLVVGAGGLGSPILLYLAAAGVGTIGIIDHDVVDVTNLQRQIIHTTEEIGEAKVSSAAEKIEALNPDVEVIEHRMRLNAANAVEIVSQYDIVVDGSDNFTARYVTNDACFFAKKTLVSAALVRFEGQISTYKPHEGGPCYRCLFPSAPDADLVPRCDTVGILGSVAGVVGCMQATEVLKEILGIGTGLMGQLVLFDAWDMNQRKIKTKRDPGCALCGDHPTIMSVR</sequence>
<dbReference type="Gene3D" id="3.40.50.720">
    <property type="entry name" value="NAD(P)-binding Rossmann-like Domain"/>
    <property type="match status" value="1"/>
</dbReference>
<evidence type="ECO:0000256" key="6">
    <source>
        <dbReference type="ARBA" id="ARBA00055169"/>
    </source>
</evidence>
<dbReference type="GO" id="GO:0005524">
    <property type="term" value="F:ATP binding"/>
    <property type="evidence" value="ECO:0007669"/>
    <property type="project" value="UniProtKB-KW"/>
</dbReference>
<evidence type="ECO:0000256" key="7">
    <source>
        <dbReference type="ARBA" id="ARBA00063809"/>
    </source>
</evidence>
<keyword evidence="15" id="KW-1185">Reference proteome</keyword>
<dbReference type="GO" id="GO:0008146">
    <property type="term" value="F:sulfotransferase activity"/>
    <property type="evidence" value="ECO:0007669"/>
    <property type="project" value="TreeGrafter"/>
</dbReference>
<comment type="similarity">
    <text evidence="1">Belongs to the HesA/MoeB/ThiF family.</text>
</comment>
<dbReference type="NCBIfam" id="NF004281">
    <property type="entry name" value="PRK05690.1"/>
    <property type="match status" value="1"/>
</dbReference>
<gene>
    <name evidence="14" type="ORF">DFP90_110128</name>
</gene>
<protein>
    <recommendedName>
        <fullName evidence="9">Molybdopterin-synthase adenylyltransferase</fullName>
        <ecNumber evidence="8">2.7.7.80</ecNumber>
    </recommendedName>
    <alternativeName>
        <fullName evidence="12">MoaD protein adenylase</fullName>
    </alternativeName>
    <alternativeName>
        <fullName evidence="10">Molybdopterin-converting factor subunit 1 adenylase</fullName>
    </alternativeName>
    <alternativeName>
        <fullName evidence="11">Sulfur carrier protein MoaD adenylyltransferase</fullName>
    </alternativeName>
</protein>
<dbReference type="InterPro" id="IPR045886">
    <property type="entry name" value="ThiF/MoeB/HesA"/>
</dbReference>
<evidence type="ECO:0000256" key="12">
    <source>
        <dbReference type="ARBA" id="ARBA00078531"/>
    </source>
</evidence>
<evidence type="ECO:0000256" key="3">
    <source>
        <dbReference type="ARBA" id="ARBA00022741"/>
    </source>
</evidence>
<dbReference type="Pfam" id="PF00899">
    <property type="entry name" value="ThiF"/>
    <property type="match status" value="1"/>
</dbReference>
<evidence type="ECO:0000256" key="4">
    <source>
        <dbReference type="ARBA" id="ARBA00022840"/>
    </source>
</evidence>
<evidence type="ECO:0000256" key="1">
    <source>
        <dbReference type="ARBA" id="ARBA00009919"/>
    </source>
</evidence>
<keyword evidence="3" id="KW-0547">Nucleotide-binding</keyword>
<keyword evidence="2 14" id="KW-0808">Transferase</keyword>
<dbReference type="RefSeq" id="WP_115938230.1">
    <property type="nucleotide sequence ID" value="NZ_QRDW01000010.1"/>
</dbReference>
<evidence type="ECO:0000256" key="5">
    <source>
        <dbReference type="ARBA" id="ARBA00052218"/>
    </source>
</evidence>
<dbReference type="OrthoDB" id="9804286at2"/>
<dbReference type="Proteomes" id="UP000256845">
    <property type="component" value="Unassembled WGS sequence"/>
</dbReference>
<dbReference type="GO" id="GO:0005829">
    <property type="term" value="C:cytosol"/>
    <property type="evidence" value="ECO:0007669"/>
    <property type="project" value="TreeGrafter"/>
</dbReference>
<accession>A0A3D9H9Q9</accession>
<dbReference type="PANTHER" id="PTHR10953:SF102">
    <property type="entry name" value="ADENYLYLTRANSFERASE AND SULFURTRANSFERASE MOCS3"/>
    <property type="match status" value="1"/>
</dbReference>
<dbReference type="GO" id="GO:0004792">
    <property type="term" value="F:thiosulfate-cyanide sulfurtransferase activity"/>
    <property type="evidence" value="ECO:0007669"/>
    <property type="project" value="TreeGrafter"/>
</dbReference>
<dbReference type="CDD" id="cd00757">
    <property type="entry name" value="ThiF_MoeB_HesA_family"/>
    <property type="match status" value="1"/>
</dbReference>
<dbReference type="PANTHER" id="PTHR10953">
    <property type="entry name" value="UBIQUITIN-ACTIVATING ENZYME E1"/>
    <property type="match status" value="1"/>
</dbReference>